<comment type="subcellular location">
    <subcellularLocation>
        <location evidence="3">Membrane</location>
    </subcellularLocation>
</comment>
<dbReference type="CDD" id="cd00130">
    <property type="entry name" value="PAS"/>
    <property type="match status" value="3"/>
</dbReference>
<dbReference type="Gene3D" id="1.10.155.10">
    <property type="entry name" value="Chemotaxis receptor methyltransferase CheR, N-terminal domain"/>
    <property type="match status" value="1"/>
</dbReference>
<keyword evidence="7" id="KW-0949">S-adenosyl-L-methionine</keyword>
<sequence>MTNETTKVKETPLVVGIGASAGGLEAVREFLQHLGRCQDLAIVLVLHHDASSKPLLGDLLDAATEMTVAEVTERTKLRPGVVYLAPANRFLDVKHGGILPVVPGSDESPLNSVDHFFHSLARDQAERAIGIVLSGTGSDGTVGLKAIGDAGGLTFAQDTASAKYDSMPRSAATLGAADHVCRPSEMADELRRYTDHLNRYGDEQSVGRVQNQIAEAIPRIAEHLFEVTGHHFQHYKITTLTRRLLRRMHVLKIASAAEYLSHLQRSEEETHALFRELLIGVTAFFRDPEAFNAIATTVLPQIFDGRRPDDVVRIWVAGCSTGEEAYSLAMLCREQVDAMEDPPEVRIFATDIDDRALQIARTGSYPTGIEDHVSAARLKRFFVRRGKRYQVTQEVRELVLFSKHNLISDPPFSRQDLISCRNLLIYLGEHLQEKLIPLFHYATRPAGFLFLGPSETISTHGELFKSFDTKCRISQRKGTATGSISALVTRRGEVKPVHAGETQSDATIDLNVIRQRILLDEFTPKAVVIDQTGTVLNASDGVSKYLEVSGGDFHNHIIKMALPSLRIGLRAALSEAKKARRRVTHDHLSIRDGELIQRVMLTVQPMPQLGEDAELFMVVFHDVGEPMRREEFDHPPDASSTGDHDADVIIAQLERELESTRSDLERTLQDMEAANEELKSSNEELLSMNEELQSANEELETSKEEIRAGSDAVARAHADLENLLRSTQIATVFLDNERRIRSFTPAIKEIYALIPTDVGRPLEHFVPRVRNMPPLPDPATIQSTGVIEDTVVGESGRSYIRRVSPYRSRGGLTDGIVVTFVDVSELVEREAMLASLMSSTAEGIYGIDLDGRCTFANAACAKLLGYQNADAFLGQSMHDMIHHSRRDGSTYGADECRIARAFRNGEPVHVDDECFWRTDGSSFDVEYWSHPQIRDGETVGCVVTFIDITERRSAETELADAKDRLELSLQIADVAPWSWDVRSGQPISNPILNRLFGFAENESPSLHDFLERIDPSVRNHISSAIQNAIAEGNIYDEEYPVRLPSGEVRHLRARGRVRRSADGVAEDFFGVVVDITDRKRRELDLADREAHLRRVINNQLGLVGVIDRGGRLLEIDDGSLQIARARREDVVGKPFAEAPWWNYDPAVVQQTRAAMARAFAGEVVRYDVSLFAHGSDGVMIDFMIAPVFDADGNVEFLIPSGVDIRDRVKIEKEQRSVTRRMEMALRAGGMAAWEWTPTKSIWTPELYELLGIDSDQEACSDLFFSLVHPDDVEPLKQAWQDAIEGSDTYDSEFRIIRPDGAIRWMNGLGEVVRDQGKVIQMYGVNWDSTEEHLQAEALRESERRAHQASASKSEFLANMSHEIRTPMTAILGYAELLKDLVDHHESQQYLQTIRRNGDYLLEIINDILDLSKIEAGKLDVQQERFEPCRLIEDVRSIMEVRAKEGGLTLEIEYDGKLPRMILSDAKRLKQILINLVGNAIKFTKQGGVKIRIRFEVSSQQLQFDVIDTGIGISAEQMSQLFKPFSQGDASVTRHFGGTGLGLAISQRLAEMLGGNISASSTEGVGSTFTLRIATGDVSPSDLVRYLEPRSDGGSGPTPPTSTLGKLSCHVLIVDDRQDIRFLSRHILTKAGATVDECEDGVQAVEHLSACLKTGDCPDLILLDMQMPNLDGYSTSKKLREIGYRGPIIALTADAMQGDMNKCLEAGCNDYLSKPIDAAKMIRVVGEATSVDSPSGCTKANHR</sequence>
<feature type="domain" description="PAC" evidence="20">
    <location>
        <begin position="1035"/>
        <end position="1087"/>
    </location>
</feature>
<keyword evidence="11" id="KW-0067">ATP-binding</keyword>
<dbReference type="SUPFAM" id="SSF53335">
    <property type="entry name" value="S-adenosyl-L-methionine-dependent methyltransferases"/>
    <property type="match status" value="1"/>
</dbReference>
<dbReference type="Gene3D" id="3.40.50.180">
    <property type="entry name" value="Methylesterase CheB, C-terminal domain"/>
    <property type="match status" value="1"/>
</dbReference>
<dbReference type="FunFam" id="3.30.565.10:FF:000010">
    <property type="entry name" value="Sensor histidine kinase RcsC"/>
    <property type="match status" value="1"/>
</dbReference>
<dbReference type="SMART" id="SM00086">
    <property type="entry name" value="PAC"/>
    <property type="match status" value="4"/>
</dbReference>
<dbReference type="Pfam" id="PF01739">
    <property type="entry name" value="CheR"/>
    <property type="match status" value="1"/>
</dbReference>
<dbReference type="InterPro" id="IPR011006">
    <property type="entry name" value="CheY-like_superfamily"/>
</dbReference>
<evidence type="ECO:0000256" key="1">
    <source>
        <dbReference type="ARBA" id="ARBA00000085"/>
    </source>
</evidence>
<comment type="catalytic activity">
    <reaction evidence="2">
        <text>L-glutamyl-[protein] + S-adenosyl-L-methionine = [protein]-L-glutamate 5-O-methyl ester + S-adenosyl-L-homocysteine</text>
        <dbReference type="Rhea" id="RHEA:24452"/>
        <dbReference type="Rhea" id="RHEA-COMP:10208"/>
        <dbReference type="Rhea" id="RHEA-COMP:10311"/>
        <dbReference type="ChEBI" id="CHEBI:29973"/>
        <dbReference type="ChEBI" id="CHEBI:57856"/>
        <dbReference type="ChEBI" id="CHEBI:59789"/>
        <dbReference type="ChEBI" id="CHEBI:82795"/>
        <dbReference type="EC" id="2.1.1.80"/>
    </reaction>
</comment>
<dbReference type="Pfam" id="PF08447">
    <property type="entry name" value="PAS_3"/>
    <property type="match status" value="2"/>
</dbReference>
<dbReference type="Pfam" id="PF08448">
    <property type="entry name" value="PAS_4"/>
    <property type="match status" value="1"/>
</dbReference>
<evidence type="ECO:0000256" key="9">
    <source>
        <dbReference type="ARBA" id="ARBA00022741"/>
    </source>
</evidence>
<dbReference type="InterPro" id="IPR022641">
    <property type="entry name" value="CheR_N"/>
</dbReference>
<dbReference type="Gene3D" id="3.40.50.150">
    <property type="entry name" value="Vaccinia Virus protein VP39"/>
    <property type="match status" value="1"/>
</dbReference>
<dbReference type="PANTHER" id="PTHR24422">
    <property type="entry name" value="CHEMOTAXIS PROTEIN METHYLTRANSFERASE"/>
    <property type="match status" value="1"/>
</dbReference>
<dbReference type="GO" id="GO:0005524">
    <property type="term" value="F:ATP binding"/>
    <property type="evidence" value="ECO:0007669"/>
    <property type="project" value="UniProtKB-KW"/>
</dbReference>
<dbReference type="InterPro" id="IPR005467">
    <property type="entry name" value="His_kinase_dom"/>
</dbReference>
<evidence type="ECO:0000259" key="20">
    <source>
        <dbReference type="PROSITE" id="PS50113"/>
    </source>
</evidence>
<dbReference type="InterPro" id="IPR013655">
    <property type="entry name" value="PAS_fold_3"/>
</dbReference>
<evidence type="ECO:0000256" key="4">
    <source>
        <dbReference type="ARBA" id="ARBA00022553"/>
    </source>
</evidence>
<dbReference type="SUPFAM" id="SSF55874">
    <property type="entry name" value="ATPase domain of HSP90 chaperone/DNA topoisomerase II/histidine kinase"/>
    <property type="match status" value="1"/>
</dbReference>
<dbReference type="InterPro" id="IPR003661">
    <property type="entry name" value="HisK_dim/P_dom"/>
</dbReference>
<evidence type="ECO:0000256" key="10">
    <source>
        <dbReference type="ARBA" id="ARBA00022777"/>
    </source>
</evidence>
<dbReference type="GO" id="GO:0000155">
    <property type="term" value="F:phosphorelay sensor kinase activity"/>
    <property type="evidence" value="ECO:0007669"/>
    <property type="project" value="InterPro"/>
</dbReference>
<evidence type="ECO:0000256" key="16">
    <source>
        <dbReference type="SAM" id="Coils"/>
    </source>
</evidence>
<dbReference type="GO" id="GO:0005737">
    <property type="term" value="C:cytoplasm"/>
    <property type="evidence" value="ECO:0007669"/>
    <property type="project" value="InterPro"/>
</dbReference>
<keyword evidence="14" id="KW-0378">Hydrolase</keyword>
<dbReference type="CDD" id="cd00082">
    <property type="entry name" value="HisKA"/>
    <property type="match status" value="1"/>
</dbReference>
<dbReference type="SMART" id="SM00091">
    <property type="entry name" value="PAS"/>
    <property type="match status" value="6"/>
</dbReference>
<dbReference type="GO" id="GO:0000156">
    <property type="term" value="F:phosphorelay response regulator activity"/>
    <property type="evidence" value="ECO:0007669"/>
    <property type="project" value="InterPro"/>
</dbReference>
<dbReference type="PRINTS" id="PR00996">
    <property type="entry name" value="CHERMTFRASE"/>
</dbReference>
<evidence type="ECO:0000256" key="15">
    <source>
        <dbReference type="PROSITE-ProRule" id="PRU00169"/>
    </source>
</evidence>
<dbReference type="FunFam" id="3.30.450.20:FF:000155">
    <property type="entry name" value="Sensor histidine kinase TodS"/>
    <property type="match status" value="1"/>
</dbReference>
<dbReference type="InterPro" id="IPR036804">
    <property type="entry name" value="CheR_N_sf"/>
</dbReference>
<dbReference type="Gene3D" id="3.30.565.10">
    <property type="entry name" value="Histidine kinase-like ATPase, C-terminal domain"/>
    <property type="match status" value="1"/>
</dbReference>
<feature type="active site" evidence="14">
    <location>
        <position position="20"/>
    </location>
</feature>
<dbReference type="InterPro" id="IPR000780">
    <property type="entry name" value="CheR_MeTrfase"/>
</dbReference>
<dbReference type="CDD" id="cd16922">
    <property type="entry name" value="HATPase_EvgS-ArcB-TorS-like"/>
    <property type="match status" value="1"/>
</dbReference>
<evidence type="ECO:0000259" key="22">
    <source>
        <dbReference type="PROSITE" id="PS50123"/>
    </source>
</evidence>
<evidence type="ECO:0000256" key="2">
    <source>
        <dbReference type="ARBA" id="ARBA00001541"/>
    </source>
</evidence>
<feature type="modified residue" description="4-aspartylphosphate" evidence="15">
    <location>
        <position position="1663"/>
    </location>
</feature>
<dbReference type="GO" id="GO:0032259">
    <property type="term" value="P:methylation"/>
    <property type="evidence" value="ECO:0007669"/>
    <property type="project" value="UniProtKB-KW"/>
</dbReference>
<dbReference type="InterPro" id="IPR001610">
    <property type="entry name" value="PAC"/>
</dbReference>
<dbReference type="Gene3D" id="3.30.450.20">
    <property type="entry name" value="PAS domain"/>
    <property type="match status" value="5"/>
</dbReference>
<evidence type="ECO:0000256" key="14">
    <source>
        <dbReference type="PROSITE-ProRule" id="PRU00050"/>
    </source>
</evidence>
<keyword evidence="12" id="KW-1133">Transmembrane helix</keyword>
<dbReference type="EC" id="2.7.13.3" evidence="23"/>
<feature type="domain" description="Response regulatory" evidence="18">
    <location>
        <begin position="1609"/>
        <end position="1728"/>
    </location>
</feature>
<keyword evidence="8" id="KW-0812">Transmembrane</keyword>
<dbReference type="InterPro" id="IPR036890">
    <property type="entry name" value="HATPase_C_sf"/>
</dbReference>
<feature type="active site" evidence="14">
    <location>
        <position position="139"/>
    </location>
</feature>
<evidence type="ECO:0000313" key="24">
    <source>
        <dbReference type="Proteomes" id="UP000319004"/>
    </source>
</evidence>
<dbReference type="SUPFAM" id="SSF55785">
    <property type="entry name" value="PYP-like sensor domain (PAS domain)"/>
    <property type="match status" value="4"/>
</dbReference>
<dbReference type="PROSITE" id="PS50123">
    <property type="entry name" value="CHER"/>
    <property type="match status" value="1"/>
</dbReference>
<dbReference type="PROSITE" id="PS50112">
    <property type="entry name" value="PAS"/>
    <property type="match status" value="3"/>
</dbReference>
<dbReference type="FunFam" id="1.10.287.130:FF:000004">
    <property type="entry name" value="Ethylene receptor 1"/>
    <property type="match status" value="1"/>
</dbReference>
<dbReference type="SMART" id="SM00448">
    <property type="entry name" value="REC"/>
    <property type="match status" value="1"/>
</dbReference>
<dbReference type="PROSITE" id="PS50122">
    <property type="entry name" value="CHEB"/>
    <property type="match status" value="1"/>
</dbReference>
<dbReference type="InterPro" id="IPR022642">
    <property type="entry name" value="CheR_C"/>
</dbReference>
<evidence type="ECO:0000256" key="6">
    <source>
        <dbReference type="ARBA" id="ARBA00022679"/>
    </source>
</evidence>
<reference evidence="23 24" key="1">
    <citation type="submission" date="2019-03" db="EMBL/GenBank/DDBJ databases">
        <title>Deep-cultivation of Planctomycetes and their phenomic and genomic characterization uncovers novel biology.</title>
        <authorList>
            <person name="Wiegand S."/>
            <person name="Jogler M."/>
            <person name="Boedeker C."/>
            <person name="Pinto D."/>
            <person name="Vollmers J."/>
            <person name="Rivas-Marin E."/>
            <person name="Kohn T."/>
            <person name="Peeters S.H."/>
            <person name="Heuer A."/>
            <person name="Rast P."/>
            <person name="Oberbeckmann S."/>
            <person name="Bunk B."/>
            <person name="Jeske O."/>
            <person name="Meyerdierks A."/>
            <person name="Storesund J.E."/>
            <person name="Kallscheuer N."/>
            <person name="Luecker S."/>
            <person name="Lage O.M."/>
            <person name="Pohl T."/>
            <person name="Merkel B.J."/>
            <person name="Hornburger P."/>
            <person name="Mueller R.-W."/>
            <person name="Bruemmer F."/>
            <person name="Labrenz M."/>
            <person name="Spormann A.M."/>
            <person name="Op den Camp H."/>
            <person name="Overmann J."/>
            <person name="Amann R."/>
            <person name="Jetten M.S.M."/>
            <person name="Mascher T."/>
            <person name="Medema M.H."/>
            <person name="Devos D.P."/>
            <person name="Kaster A.-K."/>
            <person name="Ovreas L."/>
            <person name="Rohde M."/>
            <person name="Galperin M.Y."/>
            <person name="Jogler C."/>
        </authorList>
    </citation>
    <scope>NUCLEOTIDE SEQUENCE [LARGE SCALE GENOMIC DNA]</scope>
    <source>
        <strain evidence="23 24">Enr13</strain>
    </source>
</reference>
<keyword evidence="24" id="KW-1185">Reference proteome</keyword>
<keyword evidence="13" id="KW-0472">Membrane</keyword>
<dbReference type="KEGG" id="snep:Enr13x_54410"/>
<keyword evidence="6 23" id="KW-0808">Transferase</keyword>
<dbReference type="PANTHER" id="PTHR24422:SF27">
    <property type="entry name" value="PROTEIN-GLUTAMATE O-METHYLTRANSFERASE"/>
    <property type="match status" value="1"/>
</dbReference>
<evidence type="ECO:0000259" key="21">
    <source>
        <dbReference type="PROSITE" id="PS50122"/>
    </source>
</evidence>
<dbReference type="InterPro" id="IPR001789">
    <property type="entry name" value="Sig_transdc_resp-reg_receiver"/>
</dbReference>
<dbReference type="SMART" id="SM00138">
    <property type="entry name" value="MeTrc"/>
    <property type="match status" value="1"/>
</dbReference>
<dbReference type="Pfam" id="PF01339">
    <property type="entry name" value="CheB_methylest"/>
    <property type="match status" value="1"/>
</dbReference>
<dbReference type="InterPro" id="IPR003594">
    <property type="entry name" value="HATPase_dom"/>
</dbReference>
<dbReference type="GO" id="GO:0016020">
    <property type="term" value="C:membrane"/>
    <property type="evidence" value="ECO:0007669"/>
    <property type="project" value="UniProtKB-SubCell"/>
</dbReference>
<dbReference type="PROSITE" id="PS50109">
    <property type="entry name" value="HIS_KIN"/>
    <property type="match status" value="1"/>
</dbReference>
<feature type="domain" description="CheR-type methyltransferase" evidence="22">
    <location>
        <begin position="219"/>
        <end position="469"/>
    </location>
</feature>
<evidence type="ECO:0000259" key="18">
    <source>
        <dbReference type="PROSITE" id="PS50110"/>
    </source>
</evidence>
<dbReference type="RefSeq" id="WP_145389784.1">
    <property type="nucleotide sequence ID" value="NZ_CP037423.1"/>
</dbReference>
<dbReference type="Pfam" id="PF00989">
    <property type="entry name" value="PAS"/>
    <property type="match status" value="1"/>
</dbReference>
<dbReference type="Pfam" id="PF00072">
    <property type="entry name" value="Response_reg"/>
    <property type="match status" value="1"/>
</dbReference>
<dbReference type="Pfam" id="PF00512">
    <property type="entry name" value="HisKA"/>
    <property type="match status" value="1"/>
</dbReference>
<keyword evidence="16" id="KW-0175">Coiled coil</keyword>
<feature type="domain" description="Histidine kinase" evidence="17">
    <location>
        <begin position="1358"/>
        <end position="1576"/>
    </location>
</feature>
<dbReference type="PROSITE" id="PS50110">
    <property type="entry name" value="RESPONSE_REGULATORY"/>
    <property type="match status" value="1"/>
</dbReference>
<dbReference type="Pfam" id="PF03705">
    <property type="entry name" value="CheR_N"/>
    <property type="match status" value="1"/>
</dbReference>
<accession>A0A518HXH9</accession>
<keyword evidence="9" id="KW-0547">Nucleotide-binding</keyword>
<evidence type="ECO:0000256" key="12">
    <source>
        <dbReference type="ARBA" id="ARBA00022989"/>
    </source>
</evidence>
<dbReference type="GO" id="GO:0008983">
    <property type="term" value="F:protein-glutamate O-methyltransferase activity"/>
    <property type="evidence" value="ECO:0007669"/>
    <property type="project" value="UniProtKB-EC"/>
</dbReference>
<organism evidence="23 24">
    <name type="scientific">Stieleria neptunia</name>
    <dbReference type="NCBI Taxonomy" id="2527979"/>
    <lineage>
        <taxon>Bacteria</taxon>
        <taxon>Pseudomonadati</taxon>
        <taxon>Planctomycetota</taxon>
        <taxon>Planctomycetia</taxon>
        <taxon>Pirellulales</taxon>
        <taxon>Pirellulaceae</taxon>
        <taxon>Stieleria</taxon>
    </lineage>
</organism>
<dbReference type="OrthoDB" id="288469at2"/>
<feature type="domain" description="PAS" evidence="19">
    <location>
        <begin position="1242"/>
        <end position="1286"/>
    </location>
</feature>
<dbReference type="NCBIfam" id="TIGR00229">
    <property type="entry name" value="sensory_box"/>
    <property type="match status" value="1"/>
</dbReference>
<proteinExistence type="predicted"/>
<dbReference type="Proteomes" id="UP000319004">
    <property type="component" value="Chromosome"/>
</dbReference>
<dbReference type="SMART" id="SM00388">
    <property type="entry name" value="HisKA"/>
    <property type="match status" value="1"/>
</dbReference>
<dbReference type="SUPFAM" id="SSF52172">
    <property type="entry name" value="CheY-like"/>
    <property type="match status" value="1"/>
</dbReference>
<dbReference type="Gene3D" id="3.40.50.2300">
    <property type="match status" value="1"/>
</dbReference>
<feature type="active site" evidence="14">
    <location>
        <position position="47"/>
    </location>
</feature>
<evidence type="ECO:0000313" key="23">
    <source>
        <dbReference type="EMBL" id="QDV45562.1"/>
    </source>
</evidence>
<evidence type="ECO:0000256" key="3">
    <source>
        <dbReference type="ARBA" id="ARBA00004370"/>
    </source>
</evidence>
<dbReference type="SUPFAM" id="SSF52738">
    <property type="entry name" value="Methylesterase CheB, C-terminal domain"/>
    <property type="match status" value="1"/>
</dbReference>
<dbReference type="InterPro" id="IPR000673">
    <property type="entry name" value="Sig_transdc_resp-reg_Me-estase"/>
</dbReference>
<dbReference type="InterPro" id="IPR013656">
    <property type="entry name" value="PAS_4"/>
</dbReference>
<dbReference type="InterPro" id="IPR029063">
    <property type="entry name" value="SAM-dependent_MTases_sf"/>
</dbReference>
<feature type="domain" description="PAC" evidence="20">
    <location>
        <begin position="1164"/>
        <end position="1216"/>
    </location>
</feature>
<dbReference type="CDD" id="cd17546">
    <property type="entry name" value="REC_hyHK_CKI1_RcsC-like"/>
    <property type="match status" value="1"/>
</dbReference>
<evidence type="ECO:0000256" key="7">
    <source>
        <dbReference type="ARBA" id="ARBA00022691"/>
    </source>
</evidence>
<dbReference type="InterPro" id="IPR013767">
    <property type="entry name" value="PAS_fold"/>
</dbReference>
<dbReference type="Pfam" id="PF13596">
    <property type="entry name" value="PAS_10"/>
    <property type="match status" value="1"/>
</dbReference>
<evidence type="ECO:0000256" key="8">
    <source>
        <dbReference type="ARBA" id="ARBA00022692"/>
    </source>
</evidence>
<dbReference type="EMBL" id="CP037423">
    <property type="protein sequence ID" value="QDV45562.1"/>
    <property type="molecule type" value="Genomic_DNA"/>
</dbReference>
<keyword evidence="4 15" id="KW-0597">Phosphoprotein</keyword>
<keyword evidence="14" id="KW-0145">Chemotaxis</keyword>
<protein>
    <submittedName>
        <fullName evidence="23">Autoinducer 2 sensor kinase/phosphatase LuxQ</fullName>
        <ecNumber evidence="23">2.7.13.3</ecNumber>
    </submittedName>
</protein>
<dbReference type="GO" id="GO:0008984">
    <property type="term" value="F:protein-glutamate methylesterase activity"/>
    <property type="evidence" value="ECO:0007669"/>
    <property type="project" value="InterPro"/>
</dbReference>
<feature type="domain" description="PAC" evidence="20">
    <location>
        <begin position="1289"/>
        <end position="1340"/>
    </location>
</feature>
<gene>
    <name evidence="23" type="primary">luxQ_2</name>
    <name evidence="23" type="ORF">Enr13x_54410</name>
</gene>
<dbReference type="GO" id="GO:0006355">
    <property type="term" value="P:regulation of DNA-templated transcription"/>
    <property type="evidence" value="ECO:0007669"/>
    <property type="project" value="InterPro"/>
</dbReference>
<dbReference type="SUPFAM" id="SSF47757">
    <property type="entry name" value="Chemotaxis receptor methyltransferase CheR, N-terminal domain"/>
    <property type="match status" value="1"/>
</dbReference>
<feature type="coiled-coil region" evidence="16">
    <location>
        <begin position="650"/>
        <end position="712"/>
    </location>
</feature>
<dbReference type="GO" id="GO:0006935">
    <property type="term" value="P:chemotaxis"/>
    <property type="evidence" value="ECO:0007669"/>
    <property type="project" value="UniProtKB-UniRule"/>
</dbReference>
<evidence type="ECO:0000256" key="11">
    <source>
        <dbReference type="ARBA" id="ARBA00022840"/>
    </source>
</evidence>
<dbReference type="Gene3D" id="2.10.70.100">
    <property type="match status" value="2"/>
</dbReference>
<dbReference type="InterPro" id="IPR035965">
    <property type="entry name" value="PAS-like_dom_sf"/>
</dbReference>
<dbReference type="InterPro" id="IPR000014">
    <property type="entry name" value="PAS"/>
</dbReference>
<evidence type="ECO:0000259" key="19">
    <source>
        <dbReference type="PROSITE" id="PS50112"/>
    </source>
</evidence>
<dbReference type="SMART" id="SM00387">
    <property type="entry name" value="HATPase_c"/>
    <property type="match status" value="1"/>
</dbReference>
<dbReference type="InterPro" id="IPR000700">
    <property type="entry name" value="PAS-assoc_C"/>
</dbReference>
<keyword evidence="10 23" id="KW-0418">Kinase</keyword>
<dbReference type="InterPro" id="IPR036097">
    <property type="entry name" value="HisK_dim/P_sf"/>
</dbReference>
<dbReference type="SUPFAM" id="SSF47384">
    <property type="entry name" value="Homodimeric domain of signal transducing histidine kinase"/>
    <property type="match status" value="1"/>
</dbReference>
<feature type="domain" description="PAS" evidence="19">
    <location>
        <begin position="989"/>
        <end position="1032"/>
    </location>
</feature>
<name>A0A518HXH9_9BACT</name>
<evidence type="ECO:0000259" key="17">
    <source>
        <dbReference type="PROSITE" id="PS50109"/>
    </source>
</evidence>
<dbReference type="InterPro" id="IPR035909">
    <property type="entry name" value="CheB_C"/>
</dbReference>
<dbReference type="Pfam" id="PF02518">
    <property type="entry name" value="HATPase_c"/>
    <property type="match status" value="1"/>
</dbReference>
<feature type="domain" description="PAS" evidence="19">
    <location>
        <begin position="829"/>
        <end position="882"/>
    </location>
</feature>
<dbReference type="Pfam" id="PF13426">
    <property type="entry name" value="PAS_9"/>
    <property type="match status" value="1"/>
</dbReference>
<evidence type="ECO:0000256" key="13">
    <source>
        <dbReference type="ARBA" id="ARBA00023136"/>
    </source>
</evidence>
<comment type="catalytic activity">
    <reaction evidence="1">
        <text>ATP + protein L-histidine = ADP + protein N-phospho-L-histidine.</text>
        <dbReference type="EC" id="2.7.13.3"/>
    </reaction>
</comment>
<feature type="domain" description="CheB-type methylesterase" evidence="21">
    <location>
        <begin position="14"/>
        <end position="197"/>
    </location>
</feature>
<dbReference type="PROSITE" id="PS50113">
    <property type="entry name" value="PAC"/>
    <property type="match status" value="3"/>
</dbReference>
<evidence type="ECO:0000256" key="5">
    <source>
        <dbReference type="ARBA" id="ARBA00022603"/>
    </source>
</evidence>
<dbReference type="CDD" id="cd16434">
    <property type="entry name" value="CheB-CheR_fusion"/>
    <property type="match status" value="1"/>
</dbReference>
<keyword evidence="5" id="KW-0489">Methyltransferase</keyword>
<dbReference type="Gene3D" id="1.10.287.130">
    <property type="match status" value="1"/>
</dbReference>
<dbReference type="InterPro" id="IPR050903">
    <property type="entry name" value="Bact_Chemotaxis_MeTrfase"/>
</dbReference>